<protein>
    <recommendedName>
        <fullName evidence="5">FecR family protein</fullName>
    </recommendedName>
</protein>
<dbReference type="Pfam" id="PF04773">
    <property type="entry name" value="FecR"/>
    <property type="match status" value="1"/>
</dbReference>
<evidence type="ECO:0000259" key="1">
    <source>
        <dbReference type="Pfam" id="PF04773"/>
    </source>
</evidence>
<accession>A0A171KWG3</accession>
<name>A0A171KWG3_9BURK</name>
<keyword evidence="4" id="KW-1185">Reference proteome</keyword>
<organism evidence="3 4">
    <name type="scientific">Kerstersia gyiorum</name>
    <dbReference type="NCBI Taxonomy" id="206506"/>
    <lineage>
        <taxon>Bacteria</taxon>
        <taxon>Pseudomonadati</taxon>
        <taxon>Pseudomonadota</taxon>
        <taxon>Betaproteobacteria</taxon>
        <taxon>Burkholderiales</taxon>
        <taxon>Alcaligenaceae</taxon>
        <taxon>Kerstersia</taxon>
    </lineage>
</organism>
<dbReference type="PANTHER" id="PTHR30273:SF2">
    <property type="entry name" value="PROTEIN FECR"/>
    <property type="match status" value="1"/>
</dbReference>
<reference evidence="3 4" key="1">
    <citation type="submission" date="2015-04" db="EMBL/GenBank/DDBJ databases">
        <title>Genome sequence of Kerstersia gyiorum CG1.</title>
        <authorList>
            <person name="Greninger A.L."/>
            <person name="Kozyreva V."/>
            <person name="Chaturvedi V."/>
        </authorList>
    </citation>
    <scope>NUCLEOTIDE SEQUENCE [LARGE SCALE GENOMIC DNA]</scope>
    <source>
        <strain evidence="3 4">CG1</strain>
    </source>
</reference>
<dbReference type="EMBL" id="LBNE01000001">
    <property type="protein sequence ID" value="KKO73230.1"/>
    <property type="molecule type" value="Genomic_DNA"/>
</dbReference>
<dbReference type="Pfam" id="PF16220">
    <property type="entry name" value="DUF4880"/>
    <property type="match status" value="1"/>
</dbReference>
<feature type="domain" description="FecR N-terminal" evidence="2">
    <location>
        <begin position="21"/>
        <end position="63"/>
    </location>
</feature>
<gene>
    <name evidence="3" type="ORF">AAV32_02840</name>
</gene>
<dbReference type="Gene3D" id="2.60.120.1440">
    <property type="match status" value="1"/>
</dbReference>
<dbReference type="GO" id="GO:0016989">
    <property type="term" value="F:sigma factor antagonist activity"/>
    <property type="evidence" value="ECO:0007669"/>
    <property type="project" value="TreeGrafter"/>
</dbReference>
<evidence type="ECO:0000313" key="4">
    <source>
        <dbReference type="Proteomes" id="UP000078084"/>
    </source>
</evidence>
<sequence length="325" mass="36137">MSGMVSSWLTGVDGGREEIARAAAYWMTELMADDVSADTRRRWRQWLEADPAHREAWARFESLGVGLRTLNPAAARQGLSTLRDAGRRRAFKRAAVVAVGGASLGTLMQVHGWQSLVADYSTGVGEQRVLTLSDGTRLLLNTDSAVDVDFTAGLRLIRLRQGEVLIETGKDTLDRPMRVETAQGWVAPLGTRFIVRQREADTVVSVFEHRVVLMADGWLRSYVLEAGQRAVIQPGTGPQARPLKDEDGAWARGELVADNVRLADFVAELGRYRRGWLLCDPAVADLRLTGLFPYMDTERVLTAITQALPIRVQRRSRYWLKLVPA</sequence>
<feature type="domain" description="FecR protein" evidence="1">
    <location>
        <begin position="119"/>
        <end position="211"/>
    </location>
</feature>
<comment type="caution">
    <text evidence="3">The sequence shown here is derived from an EMBL/GenBank/DDBJ whole genome shotgun (WGS) entry which is preliminary data.</text>
</comment>
<evidence type="ECO:0008006" key="5">
    <source>
        <dbReference type="Google" id="ProtNLM"/>
    </source>
</evidence>
<evidence type="ECO:0000313" key="3">
    <source>
        <dbReference type="EMBL" id="KKO73230.1"/>
    </source>
</evidence>
<dbReference type="InterPro" id="IPR012373">
    <property type="entry name" value="Ferrdict_sens_TM"/>
</dbReference>
<dbReference type="STRING" id="206506.AAV32_02840"/>
<dbReference type="InterPro" id="IPR006860">
    <property type="entry name" value="FecR"/>
</dbReference>
<dbReference type="Proteomes" id="UP000078084">
    <property type="component" value="Unassembled WGS sequence"/>
</dbReference>
<dbReference type="InterPro" id="IPR032623">
    <property type="entry name" value="FecR_N"/>
</dbReference>
<proteinExistence type="predicted"/>
<dbReference type="PIRSF" id="PIRSF018266">
    <property type="entry name" value="FecR"/>
    <property type="match status" value="1"/>
</dbReference>
<dbReference type="AlphaFoldDB" id="A0A171KWG3"/>
<dbReference type="PANTHER" id="PTHR30273">
    <property type="entry name" value="PERIPLASMIC SIGNAL SENSOR AND SIGMA FACTOR ACTIVATOR FECR-RELATED"/>
    <property type="match status" value="1"/>
</dbReference>
<dbReference type="OrthoDB" id="1100567at2"/>
<evidence type="ECO:0000259" key="2">
    <source>
        <dbReference type="Pfam" id="PF16220"/>
    </source>
</evidence>